<evidence type="ECO:0000313" key="1">
    <source>
        <dbReference type="EMBL" id="KAH6938911.1"/>
    </source>
</evidence>
<accession>A0ACB7SVC2</accession>
<dbReference type="EMBL" id="CM023482">
    <property type="protein sequence ID" value="KAH6938911.1"/>
    <property type="molecule type" value="Genomic_DNA"/>
</dbReference>
<organism evidence="1 2">
    <name type="scientific">Hyalomma asiaticum</name>
    <name type="common">Tick</name>
    <dbReference type="NCBI Taxonomy" id="266040"/>
    <lineage>
        <taxon>Eukaryota</taxon>
        <taxon>Metazoa</taxon>
        <taxon>Ecdysozoa</taxon>
        <taxon>Arthropoda</taxon>
        <taxon>Chelicerata</taxon>
        <taxon>Arachnida</taxon>
        <taxon>Acari</taxon>
        <taxon>Parasitiformes</taxon>
        <taxon>Ixodida</taxon>
        <taxon>Ixodoidea</taxon>
        <taxon>Ixodidae</taxon>
        <taxon>Hyalomminae</taxon>
        <taxon>Hyalomma</taxon>
    </lineage>
</organism>
<evidence type="ECO:0000313" key="2">
    <source>
        <dbReference type="Proteomes" id="UP000821845"/>
    </source>
</evidence>
<dbReference type="Proteomes" id="UP000821845">
    <property type="component" value="Chromosome 2"/>
</dbReference>
<sequence length="71" mass="7842">MNAAKGLRHRKGPSSCRWPWLRATSFCVLQSKLLSTGGNRNCVDYELMQSALPIMKKSGLCNNRIAIGMSS</sequence>
<reference evidence="1" key="1">
    <citation type="submission" date="2020-05" db="EMBL/GenBank/DDBJ databases">
        <title>Large-scale comparative analyses of tick genomes elucidate their genetic diversity and vector capacities.</title>
        <authorList>
            <person name="Jia N."/>
            <person name="Wang J."/>
            <person name="Shi W."/>
            <person name="Du L."/>
            <person name="Sun Y."/>
            <person name="Zhan W."/>
            <person name="Jiang J."/>
            <person name="Wang Q."/>
            <person name="Zhang B."/>
            <person name="Ji P."/>
            <person name="Sakyi L.B."/>
            <person name="Cui X."/>
            <person name="Yuan T."/>
            <person name="Jiang B."/>
            <person name="Yang W."/>
            <person name="Lam T.T.-Y."/>
            <person name="Chang Q."/>
            <person name="Ding S."/>
            <person name="Wang X."/>
            <person name="Zhu J."/>
            <person name="Ruan X."/>
            <person name="Zhao L."/>
            <person name="Wei J."/>
            <person name="Que T."/>
            <person name="Du C."/>
            <person name="Cheng J."/>
            <person name="Dai P."/>
            <person name="Han X."/>
            <person name="Huang E."/>
            <person name="Gao Y."/>
            <person name="Liu J."/>
            <person name="Shao H."/>
            <person name="Ye R."/>
            <person name="Li L."/>
            <person name="Wei W."/>
            <person name="Wang X."/>
            <person name="Wang C."/>
            <person name="Yang T."/>
            <person name="Huo Q."/>
            <person name="Li W."/>
            <person name="Guo W."/>
            <person name="Chen H."/>
            <person name="Zhou L."/>
            <person name="Ni X."/>
            <person name="Tian J."/>
            <person name="Zhou Y."/>
            <person name="Sheng Y."/>
            <person name="Liu T."/>
            <person name="Pan Y."/>
            <person name="Xia L."/>
            <person name="Li J."/>
            <person name="Zhao F."/>
            <person name="Cao W."/>
        </authorList>
    </citation>
    <scope>NUCLEOTIDE SEQUENCE</scope>
    <source>
        <strain evidence="1">Hyas-2018</strain>
    </source>
</reference>
<keyword evidence="2" id="KW-1185">Reference proteome</keyword>
<comment type="caution">
    <text evidence="1">The sequence shown here is derived from an EMBL/GenBank/DDBJ whole genome shotgun (WGS) entry which is preliminary data.</text>
</comment>
<gene>
    <name evidence="1" type="ORF">HPB50_014836</name>
</gene>
<proteinExistence type="predicted"/>
<name>A0ACB7SVC2_HYAAI</name>
<protein>
    <submittedName>
        <fullName evidence="1">Uncharacterized protein</fullName>
    </submittedName>
</protein>